<dbReference type="RefSeq" id="WP_368654328.1">
    <property type="nucleotide sequence ID" value="NZ_CP162599.1"/>
</dbReference>
<sequence length="122" mass="13842">MEIIRNSGCDNAPKNKFIQEYSIALLTNNQEALLEKSAEQIEMYLSKGTMIKGKEALSQLRDFLPTGHQILRCDASISHGKQASFLGTLENDIETLFVSIHYEFRTFKATDIVKAILFLEEK</sequence>
<reference evidence="1" key="1">
    <citation type="submission" date="2024-07" db="EMBL/GenBank/DDBJ databases">
        <title>Halotolerant mesophilic bacterium Ornithinibacillus sp. 4-3, sp. nov., isolated from soil.</title>
        <authorList>
            <person name="Sidarenka A.V."/>
            <person name="Guliayeva D.E."/>
            <person name="Leanovich S.I."/>
            <person name="Hileuskaya K.S."/>
            <person name="Akhremchuk A.E."/>
            <person name="Sikolenko M.A."/>
            <person name="Valentovich L.N."/>
        </authorList>
    </citation>
    <scope>NUCLEOTIDE SEQUENCE</scope>
    <source>
        <strain evidence="1">4-3</strain>
    </source>
</reference>
<accession>A0AB39HTH7</accession>
<name>A0AB39HTH7_9BACI</name>
<protein>
    <recommendedName>
        <fullName evidence="2">Nuclear transport factor 2 family protein</fullName>
    </recommendedName>
</protein>
<dbReference type="AlphaFoldDB" id="A0AB39HTH7"/>
<organism evidence="1">
    <name type="scientific">Ornithinibacillus sp. 4-3</name>
    <dbReference type="NCBI Taxonomy" id="3231488"/>
    <lineage>
        <taxon>Bacteria</taxon>
        <taxon>Bacillati</taxon>
        <taxon>Bacillota</taxon>
        <taxon>Bacilli</taxon>
        <taxon>Bacillales</taxon>
        <taxon>Bacillaceae</taxon>
        <taxon>Ornithinibacillus</taxon>
    </lineage>
</organism>
<proteinExistence type="predicted"/>
<gene>
    <name evidence="1" type="ORF">AB4Y30_04670</name>
</gene>
<evidence type="ECO:0000313" key="1">
    <source>
        <dbReference type="EMBL" id="XDK33650.1"/>
    </source>
</evidence>
<evidence type="ECO:0008006" key="2">
    <source>
        <dbReference type="Google" id="ProtNLM"/>
    </source>
</evidence>
<dbReference type="EMBL" id="CP162599">
    <property type="protein sequence ID" value="XDK33650.1"/>
    <property type="molecule type" value="Genomic_DNA"/>
</dbReference>